<gene>
    <name evidence="1" type="ORF">A4A49_13436</name>
</gene>
<name>A0A1J6II67_NICAT</name>
<organism evidence="1 2">
    <name type="scientific">Nicotiana attenuata</name>
    <name type="common">Coyote tobacco</name>
    <dbReference type="NCBI Taxonomy" id="49451"/>
    <lineage>
        <taxon>Eukaryota</taxon>
        <taxon>Viridiplantae</taxon>
        <taxon>Streptophyta</taxon>
        <taxon>Embryophyta</taxon>
        <taxon>Tracheophyta</taxon>
        <taxon>Spermatophyta</taxon>
        <taxon>Magnoliopsida</taxon>
        <taxon>eudicotyledons</taxon>
        <taxon>Gunneridae</taxon>
        <taxon>Pentapetalae</taxon>
        <taxon>asterids</taxon>
        <taxon>lamiids</taxon>
        <taxon>Solanales</taxon>
        <taxon>Solanaceae</taxon>
        <taxon>Nicotianoideae</taxon>
        <taxon>Nicotianeae</taxon>
        <taxon>Nicotiana</taxon>
    </lineage>
</organism>
<keyword evidence="2" id="KW-1185">Reference proteome</keyword>
<comment type="caution">
    <text evidence="1">The sequence shown here is derived from an EMBL/GenBank/DDBJ whole genome shotgun (WGS) entry which is preliminary data.</text>
</comment>
<sequence length="84" mass="9896">MERHEDDVKVPFIMKKENNNGWFNKYLMNNVKTVSDMRGDFIQRLPEKVKCGVDVEDPLNINFSAAKGLLQGMFFSFFHFFCKI</sequence>
<dbReference type="EMBL" id="MJEQ01037185">
    <property type="protein sequence ID" value="OIT04394.1"/>
    <property type="molecule type" value="Genomic_DNA"/>
</dbReference>
<accession>A0A1J6II67</accession>
<dbReference type="AlphaFoldDB" id="A0A1J6II67"/>
<evidence type="ECO:0000313" key="1">
    <source>
        <dbReference type="EMBL" id="OIT04394.1"/>
    </source>
</evidence>
<proteinExistence type="predicted"/>
<protein>
    <submittedName>
        <fullName evidence="1">Uncharacterized protein</fullName>
    </submittedName>
</protein>
<reference evidence="1" key="1">
    <citation type="submission" date="2016-11" db="EMBL/GenBank/DDBJ databases">
        <title>The genome of Nicotiana attenuata.</title>
        <authorList>
            <person name="Xu S."/>
            <person name="Brockmoeller T."/>
            <person name="Gaquerel E."/>
            <person name="Navarro A."/>
            <person name="Kuhl H."/>
            <person name="Gase K."/>
            <person name="Ling Z."/>
            <person name="Zhou W."/>
            <person name="Kreitzer C."/>
            <person name="Stanke M."/>
            <person name="Tang H."/>
            <person name="Lyons E."/>
            <person name="Pandey P."/>
            <person name="Pandey S.P."/>
            <person name="Timmermann B."/>
            <person name="Baldwin I.T."/>
        </authorList>
    </citation>
    <scope>NUCLEOTIDE SEQUENCE [LARGE SCALE GENOMIC DNA]</scope>
    <source>
        <strain evidence="1">UT</strain>
    </source>
</reference>
<dbReference type="Gramene" id="OIT04394">
    <property type="protein sequence ID" value="OIT04394"/>
    <property type="gene ID" value="A4A49_13436"/>
</dbReference>
<dbReference type="Proteomes" id="UP000187609">
    <property type="component" value="Unassembled WGS sequence"/>
</dbReference>
<evidence type="ECO:0000313" key="2">
    <source>
        <dbReference type="Proteomes" id="UP000187609"/>
    </source>
</evidence>